<name>A0ABR4DZN1_9PEZI</name>
<dbReference type="PANTHER" id="PTHR24359">
    <property type="entry name" value="SERINE/THREONINE-PROTEIN KINASE SBK1"/>
    <property type="match status" value="1"/>
</dbReference>
<gene>
    <name evidence="3" type="ORF">FJTKL_01704</name>
</gene>
<evidence type="ECO:0000259" key="2">
    <source>
        <dbReference type="PROSITE" id="PS50011"/>
    </source>
</evidence>
<sequence length="195" mass="22670">MLTTKVSPRGIAVTHTYMAPEYDLNEDLSRPFDIWSLGCTYLEFITWMLLGADGLEEFTKTRLKETGSNPNFLCDNFYKIIREGKERRAEMKDSVERWIDELKGKSSCSSFLEDFLDYIRNSMMVVDKSKRDGIRQVTRWLETKSEACRRSKTYSLASRVPAFQEFKKGTGTPKRKRSSDDSDESPTKRLSERQV</sequence>
<feature type="region of interest" description="Disordered" evidence="1">
    <location>
        <begin position="164"/>
        <end position="195"/>
    </location>
</feature>
<dbReference type="PROSITE" id="PS50011">
    <property type="entry name" value="PROTEIN_KINASE_DOM"/>
    <property type="match status" value="1"/>
</dbReference>
<dbReference type="InterPro" id="IPR011009">
    <property type="entry name" value="Kinase-like_dom_sf"/>
</dbReference>
<evidence type="ECO:0000313" key="3">
    <source>
        <dbReference type="EMBL" id="KAL2275645.1"/>
    </source>
</evidence>
<keyword evidence="4" id="KW-1185">Reference proteome</keyword>
<dbReference type="Gene3D" id="1.10.510.10">
    <property type="entry name" value="Transferase(Phosphotransferase) domain 1"/>
    <property type="match status" value="1"/>
</dbReference>
<reference evidence="3 4" key="1">
    <citation type="submission" date="2024-03" db="EMBL/GenBank/DDBJ databases">
        <title>A high-quality draft genome sequence of Diaporthe vaccinii, a causative agent of upright dieback and viscid rot disease in cranberry plants.</title>
        <authorList>
            <person name="Sarrasin M."/>
            <person name="Lang B.F."/>
            <person name="Burger G."/>
        </authorList>
    </citation>
    <scope>NUCLEOTIDE SEQUENCE [LARGE SCALE GENOMIC DNA]</scope>
    <source>
        <strain evidence="3 4">IS7</strain>
    </source>
</reference>
<accession>A0ABR4DZN1</accession>
<feature type="domain" description="Protein kinase" evidence="2">
    <location>
        <begin position="1"/>
        <end position="141"/>
    </location>
</feature>
<dbReference type="Proteomes" id="UP001600888">
    <property type="component" value="Unassembled WGS sequence"/>
</dbReference>
<proteinExistence type="predicted"/>
<protein>
    <recommendedName>
        <fullName evidence="2">Protein kinase domain-containing protein</fullName>
    </recommendedName>
</protein>
<organism evidence="3 4">
    <name type="scientific">Diaporthe vaccinii</name>
    <dbReference type="NCBI Taxonomy" id="105482"/>
    <lineage>
        <taxon>Eukaryota</taxon>
        <taxon>Fungi</taxon>
        <taxon>Dikarya</taxon>
        <taxon>Ascomycota</taxon>
        <taxon>Pezizomycotina</taxon>
        <taxon>Sordariomycetes</taxon>
        <taxon>Sordariomycetidae</taxon>
        <taxon>Diaporthales</taxon>
        <taxon>Diaporthaceae</taxon>
        <taxon>Diaporthe</taxon>
        <taxon>Diaporthe eres species complex</taxon>
    </lineage>
</organism>
<feature type="compositionally biased region" description="Basic and acidic residues" evidence="1">
    <location>
        <begin position="185"/>
        <end position="195"/>
    </location>
</feature>
<dbReference type="SUPFAM" id="SSF56112">
    <property type="entry name" value="Protein kinase-like (PK-like)"/>
    <property type="match status" value="1"/>
</dbReference>
<dbReference type="InterPro" id="IPR000719">
    <property type="entry name" value="Prot_kinase_dom"/>
</dbReference>
<comment type="caution">
    <text evidence="3">The sequence shown here is derived from an EMBL/GenBank/DDBJ whole genome shotgun (WGS) entry which is preliminary data.</text>
</comment>
<evidence type="ECO:0000256" key="1">
    <source>
        <dbReference type="SAM" id="MobiDB-lite"/>
    </source>
</evidence>
<evidence type="ECO:0000313" key="4">
    <source>
        <dbReference type="Proteomes" id="UP001600888"/>
    </source>
</evidence>
<dbReference type="PANTHER" id="PTHR24359:SF37">
    <property type="entry name" value="PROTEIN KINASE DOMAIN-CONTAINING PROTEIN"/>
    <property type="match status" value="1"/>
</dbReference>
<dbReference type="EMBL" id="JBAWTH010000129">
    <property type="protein sequence ID" value="KAL2275645.1"/>
    <property type="molecule type" value="Genomic_DNA"/>
</dbReference>